<dbReference type="GO" id="GO:0004672">
    <property type="term" value="F:protein kinase activity"/>
    <property type="evidence" value="ECO:0007669"/>
    <property type="project" value="TreeGrafter"/>
</dbReference>
<dbReference type="InterPro" id="IPR015661">
    <property type="entry name" value="Bub1/Mad3"/>
</dbReference>
<dbReference type="PANTHER" id="PTHR14030:SF4">
    <property type="entry name" value="BUB1 KINASE, ISOFORM A-RELATED"/>
    <property type="match status" value="1"/>
</dbReference>
<evidence type="ECO:0000313" key="1">
    <source>
        <dbReference type="EMBL" id="MPC84505.1"/>
    </source>
</evidence>
<protein>
    <submittedName>
        <fullName evidence="1">Mitotic checkpoint serine/threonine-protein kinase BUB1</fullName>
    </submittedName>
</protein>
<accession>A0A5B7IPT1</accession>
<reference evidence="1 2" key="1">
    <citation type="submission" date="2019-05" db="EMBL/GenBank/DDBJ databases">
        <title>Another draft genome of Portunus trituberculatus and its Hox gene families provides insights of decapod evolution.</title>
        <authorList>
            <person name="Jeong J.-H."/>
            <person name="Song I."/>
            <person name="Kim S."/>
            <person name="Choi T."/>
            <person name="Kim D."/>
            <person name="Ryu S."/>
            <person name="Kim W."/>
        </authorList>
    </citation>
    <scope>NUCLEOTIDE SEQUENCE [LARGE SCALE GENOMIC DNA]</scope>
    <source>
        <tissue evidence="1">Muscle</tissue>
    </source>
</reference>
<keyword evidence="1" id="KW-0808">Transferase</keyword>
<organism evidence="1 2">
    <name type="scientific">Portunus trituberculatus</name>
    <name type="common">Swimming crab</name>
    <name type="synonym">Neptunus trituberculatus</name>
    <dbReference type="NCBI Taxonomy" id="210409"/>
    <lineage>
        <taxon>Eukaryota</taxon>
        <taxon>Metazoa</taxon>
        <taxon>Ecdysozoa</taxon>
        <taxon>Arthropoda</taxon>
        <taxon>Crustacea</taxon>
        <taxon>Multicrustacea</taxon>
        <taxon>Malacostraca</taxon>
        <taxon>Eumalacostraca</taxon>
        <taxon>Eucarida</taxon>
        <taxon>Decapoda</taxon>
        <taxon>Pleocyemata</taxon>
        <taxon>Brachyura</taxon>
        <taxon>Eubrachyura</taxon>
        <taxon>Portunoidea</taxon>
        <taxon>Portunidae</taxon>
        <taxon>Portuninae</taxon>
        <taxon>Portunus</taxon>
    </lineage>
</organism>
<dbReference type="Gene3D" id="1.10.510.10">
    <property type="entry name" value="Transferase(Phosphotransferase) domain 1"/>
    <property type="match status" value="1"/>
</dbReference>
<evidence type="ECO:0000313" key="2">
    <source>
        <dbReference type="Proteomes" id="UP000324222"/>
    </source>
</evidence>
<name>A0A5B7IPT1_PORTR</name>
<comment type="caution">
    <text evidence="1">The sequence shown here is derived from an EMBL/GenBank/DDBJ whole genome shotgun (WGS) entry which is preliminary data.</text>
</comment>
<keyword evidence="2" id="KW-1185">Reference proteome</keyword>
<keyword evidence="1" id="KW-0418">Kinase</keyword>
<gene>
    <name evidence="1" type="primary">BUB1_0</name>
    <name evidence="1" type="ORF">E2C01_079244</name>
</gene>
<dbReference type="EMBL" id="VSRR010065592">
    <property type="protein sequence ID" value="MPC84505.1"/>
    <property type="molecule type" value="Genomic_DNA"/>
</dbReference>
<sequence>MCGEGAYAKVFRAITVDALNVTVMPYDEEEDDEQQVILKVQKPAFPWEFYICHELRQRLKASKCSQRILNSVMKCDRGYFFSNGSALVNKYHAFGTLLDVVNR</sequence>
<dbReference type="AlphaFoldDB" id="A0A5B7IPT1"/>
<dbReference type="GO" id="GO:0051754">
    <property type="term" value="P:meiotic sister chromatid cohesion, centromeric"/>
    <property type="evidence" value="ECO:0007669"/>
    <property type="project" value="TreeGrafter"/>
</dbReference>
<dbReference type="GO" id="GO:0032991">
    <property type="term" value="C:protein-containing complex"/>
    <property type="evidence" value="ECO:0007669"/>
    <property type="project" value="UniProtKB-ARBA"/>
</dbReference>
<dbReference type="GO" id="GO:0005634">
    <property type="term" value="C:nucleus"/>
    <property type="evidence" value="ECO:0007669"/>
    <property type="project" value="TreeGrafter"/>
</dbReference>
<dbReference type="Proteomes" id="UP000324222">
    <property type="component" value="Unassembled WGS sequence"/>
</dbReference>
<dbReference type="PANTHER" id="PTHR14030">
    <property type="entry name" value="MITOTIC CHECKPOINT SERINE/THREONINE-PROTEIN KINASE BUB1"/>
    <property type="match status" value="1"/>
</dbReference>
<proteinExistence type="predicted"/>
<dbReference type="GO" id="GO:0007094">
    <property type="term" value="P:mitotic spindle assembly checkpoint signaling"/>
    <property type="evidence" value="ECO:0007669"/>
    <property type="project" value="InterPro"/>
</dbReference>